<sequence length="248" mass="29086">MTSHKCLHNQSIEELAFQYSRCMNEKNKIVSFFLASLSTKKMIWRSFLPAFVIARTYPIHVFEAGDKTDIWNNPICRICLQSENWGLKEDKYNFYLKQAELGGGINVPTIGFYIVLLSEFNKLKDYYAYPNYEDISIFSHIMLYLTEAKESESLKKDILKKIKSIPGFHSNVFQCQCLLQTLGFCGILETEQHKSPFHEYVNLSFAPKKTHNSDWAYPVDFWTPLDGINKKAFEYWFGGYPPLENYWR</sequence>
<dbReference type="AlphaFoldDB" id="A0AB73AMY0"/>
<comment type="caution">
    <text evidence="1">The sequence shown here is derived from an EMBL/GenBank/DDBJ whole genome shotgun (WGS) entry which is preliminary data.</text>
</comment>
<name>A0AB73AMY0_BACFG</name>
<accession>A0AB73AMY0</accession>
<reference evidence="1 2" key="1">
    <citation type="submission" date="2014-02" db="EMBL/GenBank/DDBJ databases">
        <authorList>
            <person name="Sears C."/>
            <person name="Carroll K."/>
            <person name="Sack B.R."/>
            <person name="Qadri F."/>
            <person name="Myers L.L."/>
            <person name="Chung G.-T."/>
            <person name="Escheverria P."/>
            <person name="Fraser C.M."/>
            <person name="Sadzewicz L."/>
            <person name="Shefchek K.A."/>
            <person name="Tallon L."/>
            <person name="Das S.P."/>
            <person name="Daugherty S."/>
            <person name="Mongodin E.F."/>
        </authorList>
    </citation>
    <scope>NUCLEOTIDE SEQUENCE [LARGE SCALE GENOMIC DNA]</scope>
    <source>
        <strain evidence="1 2">3783N1-6</strain>
    </source>
</reference>
<dbReference type="Proteomes" id="UP000021175">
    <property type="component" value="Unassembled WGS sequence"/>
</dbReference>
<dbReference type="EMBL" id="JGEU01000033">
    <property type="protein sequence ID" value="EYB10514.1"/>
    <property type="molecule type" value="Genomic_DNA"/>
</dbReference>
<proteinExistence type="predicted"/>
<evidence type="ECO:0000313" key="2">
    <source>
        <dbReference type="Proteomes" id="UP000021175"/>
    </source>
</evidence>
<evidence type="ECO:0000313" key="1">
    <source>
        <dbReference type="EMBL" id="EYB10514.1"/>
    </source>
</evidence>
<organism evidence="1 2">
    <name type="scientific">Bacteroides fragilis str. 3783N1-6</name>
    <dbReference type="NCBI Taxonomy" id="1339310"/>
    <lineage>
        <taxon>Bacteria</taxon>
        <taxon>Pseudomonadati</taxon>
        <taxon>Bacteroidota</taxon>
        <taxon>Bacteroidia</taxon>
        <taxon>Bacteroidales</taxon>
        <taxon>Bacteroidaceae</taxon>
        <taxon>Bacteroides</taxon>
    </lineage>
</organism>
<protein>
    <submittedName>
        <fullName evidence="1">Uncharacterized protein</fullName>
    </submittedName>
</protein>
<gene>
    <name evidence="1" type="ORF">M119_1493</name>
</gene>